<keyword evidence="3" id="KW-0472">Membrane</keyword>
<comment type="subcellular location">
    <subcellularLocation>
        <location evidence="3">Endoplasmic reticulum membrane</location>
        <topology evidence="3">Peripheral membrane protein</topology>
        <orientation evidence="3">Cytoplasmic side</orientation>
    </subcellularLocation>
</comment>
<dbReference type="OrthoDB" id="124397at2759"/>
<comment type="subunit">
    <text evidence="3">Component of the ER membrane protein complex (EMC).</text>
</comment>
<proteinExistence type="inferred from homology"/>
<keyword evidence="2" id="KW-0802">TPR repeat</keyword>
<dbReference type="SUPFAM" id="SSF48452">
    <property type="entry name" value="TPR-like"/>
    <property type="match status" value="1"/>
</dbReference>
<evidence type="ECO:0000256" key="1">
    <source>
        <dbReference type="ARBA" id="ARBA00010361"/>
    </source>
</evidence>
<dbReference type="GO" id="GO:0072546">
    <property type="term" value="C:EMC complex"/>
    <property type="evidence" value="ECO:0007669"/>
    <property type="project" value="UniProtKB-UniRule"/>
</dbReference>
<protein>
    <recommendedName>
        <fullName evidence="3">ER membrane protein complex subunit 2</fullName>
    </recommendedName>
</protein>
<organism evidence="4">
    <name type="scientific">Henneguya salminicola</name>
    <name type="common">Myxosporean</name>
    <dbReference type="NCBI Taxonomy" id="69463"/>
    <lineage>
        <taxon>Eukaryota</taxon>
        <taxon>Metazoa</taxon>
        <taxon>Cnidaria</taxon>
        <taxon>Myxozoa</taxon>
        <taxon>Myxosporea</taxon>
        <taxon>Bivalvulida</taxon>
        <taxon>Platysporina</taxon>
        <taxon>Myxobolidae</taxon>
        <taxon>Henneguya</taxon>
    </lineage>
</organism>
<sequence length="151" mass="17744">MRTPYCSEMVSSSEELLDKIDDLKINLVNNIQQVYKYGRQIFKDSSRKYGNKIWDILELTAICSLYLDDIDTARSCILKIAQRFPDSNRLHALFGLVLEKRRRFPEALEVYKDILVEKPMCKFVIKRIISMSIENNETQKAIDNLNKYLQT</sequence>
<evidence type="ECO:0000256" key="2">
    <source>
        <dbReference type="ARBA" id="ARBA00022803"/>
    </source>
</evidence>
<keyword evidence="3" id="KW-0256">Endoplasmic reticulum</keyword>
<dbReference type="AlphaFoldDB" id="A0A6G3MFT0"/>
<dbReference type="InterPro" id="IPR011990">
    <property type="entry name" value="TPR-like_helical_dom_sf"/>
</dbReference>
<accession>A0A6G3MFT0</accession>
<name>A0A6G3MFT0_HENSL</name>
<dbReference type="EMBL" id="GHBP01001711">
    <property type="protein sequence ID" value="NDJ92849.1"/>
    <property type="molecule type" value="Transcribed_RNA"/>
</dbReference>
<reference evidence="4" key="1">
    <citation type="submission" date="2018-11" db="EMBL/GenBank/DDBJ databases">
        <title>Henneguya salminicola genome and transcriptome.</title>
        <authorList>
            <person name="Yahalomi D."/>
            <person name="Atkinson S.D."/>
            <person name="Neuhof M."/>
            <person name="Chang E.S."/>
            <person name="Philippe H."/>
            <person name="Cartwright P."/>
            <person name="Bartholomew J.L."/>
            <person name="Huchon D."/>
        </authorList>
    </citation>
    <scope>NUCLEOTIDE SEQUENCE</scope>
    <source>
        <strain evidence="4">Hz1</strain>
        <tissue evidence="4">Whole</tissue>
    </source>
</reference>
<comment type="function">
    <text evidence="3">Part of the endoplasmic reticulum membrane protein complex (EMC) that enables the energy-independent insertion into endoplasmic reticulum membranes of newly synthesized membrane proteins.</text>
</comment>
<dbReference type="Gene3D" id="1.25.40.10">
    <property type="entry name" value="Tetratricopeptide repeat domain"/>
    <property type="match status" value="1"/>
</dbReference>
<dbReference type="InterPro" id="IPR039856">
    <property type="entry name" value="EMC2-like"/>
</dbReference>
<evidence type="ECO:0000256" key="3">
    <source>
        <dbReference type="RuleBase" id="RU367091"/>
    </source>
</evidence>
<evidence type="ECO:0000313" key="4">
    <source>
        <dbReference type="EMBL" id="NDJ92849.1"/>
    </source>
</evidence>
<dbReference type="PANTHER" id="PTHR12760">
    <property type="entry name" value="TETRATRICOPEPTIDE REPEAT PROTEIN"/>
    <property type="match status" value="1"/>
</dbReference>
<comment type="similarity">
    <text evidence="1 3">Belongs to the EMC2 family.</text>
</comment>